<organism evidence="1 2">
    <name type="scientific">Micromonospora wenchangensis</name>
    <dbReference type="NCBI Taxonomy" id="1185415"/>
    <lineage>
        <taxon>Bacteria</taxon>
        <taxon>Bacillati</taxon>
        <taxon>Actinomycetota</taxon>
        <taxon>Actinomycetes</taxon>
        <taxon>Micromonosporales</taxon>
        <taxon>Micromonosporaceae</taxon>
        <taxon>Micromonospora</taxon>
    </lineage>
</organism>
<proteinExistence type="predicted"/>
<accession>A0A246RPS4</accession>
<dbReference type="EMBL" id="MZMV01000011">
    <property type="protein sequence ID" value="OWV09588.1"/>
    <property type="molecule type" value="Genomic_DNA"/>
</dbReference>
<name>A0A246RPS4_9ACTN</name>
<evidence type="ECO:0000313" key="2">
    <source>
        <dbReference type="Proteomes" id="UP000197174"/>
    </source>
</evidence>
<dbReference type="AlphaFoldDB" id="A0A246RPS4"/>
<dbReference type="OrthoDB" id="3297347at2"/>
<evidence type="ECO:0000313" key="1">
    <source>
        <dbReference type="EMBL" id="OWV09588.1"/>
    </source>
</evidence>
<dbReference type="RefSeq" id="WP_088643400.1">
    <property type="nucleotide sequence ID" value="NZ_MZMV01000011.1"/>
</dbReference>
<comment type="caution">
    <text evidence="1">The sequence shown here is derived from an EMBL/GenBank/DDBJ whole genome shotgun (WGS) entry which is preliminary data.</text>
</comment>
<protein>
    <submittedName>
        <fullName evidence="1">Uncharacterized protein</fullName>
    </submittedName>
</protein>
<sequence length="153" mass="16407">MLQHTWYLDDIDWFATLPDAPRLTDDNSTVIGQLADLFGGEAPLGPATTVTATYVILMALEQVGETMTYAAATHDTTELGRLLCGLNLIQAHLTQIIQHTARHADNRSFRGLARMPATSVQALTARLTTAGAVGEALAGHLKDAHTVLRTTTA</sequence>
<gene>
    <name evidence="1" type="ORF">B5D80_09380</name>
</gene>
<dbReference type="Proteomes" id="UP000197174">
    <property type="component" value="Unassembled WGS sequence"/>
</dbReference>
<keyword evidence="2" id="KW-1185">Reference proteome</keyword>
<reference evidence="1 2" key="1">
    <citation type="submission" date="2017-03" db="EMBL/GenBank/DDBJ databases">
        <title>Whole genome sequence of Micromonospora wenchangensis, isolated from mangrove soil.</title>
        <authorList>
            <person name="Yang H."/>
        </authorList>
    </citation>
    <scope>NUCLEOTIDE SEQUENCE [LARGE SCALE GENOMIC DNA]</scope>
    <source>
        <strain evidence="1 2">CCTCC AA 2012002</strain>
    </source>
</reference>